<evidence type="ECO:0000256" key="2">
    <source>
        <dbReference type="ARBA" id="ARBA00022598"/>
    </source>
</evidence>
<dbReference type="GO" id="GO:0031956">
    <property type="term" value="F:medium-chain fatty acid-CoA ligase activity"/>
    <property type="evidence" value="ECO:0007669"/>
    <property type="project" value="TreeGrafter"/>
</dbReference>
<dbReference type="PANTHER" id="PTHR43201">
    <property type="entry name" value="ACYL-COA SYNTHETASE"/>
    <property type="match status" value="1"/>
</dbReference>
<keyword evidence="6" id="KW-1185">Reference proteome</keyword>
<evidence type="ECO:0000313" key="6">
    <source>
        <dbReference type="Proteomes" id="UP000076268"/>
    </source>
</evidence>
<keyword evidence="2" id="KW-0436">Ligase</keyword>
<sequence>MLIHHVIQDKSEDDQTKKNCLIYGNTRLTYSELNRQTDCLAHRLAVQIKKGDKILVKLSDPVAQLLYFFAVIKAGGACVLIDASTSEEVTAELIKRHKLNLYINENFEPPIGKAPILPDLHPQDVFFGALSSGSTGIPKLIWRDHQSWTSAFAAQSQAFNIDKTDTIYLVGSLVYTANLNSCLHIFAEGGAVVIAGNSMPRTWAREIADFQVSAIFMVPVNYRRLLKAMETPVVQIKSIISCGAKLDRNTVQDLLQYFPQSGIYEYYGASELGHVSYLTADESVNYPGAVGRAFPGVTISIEDGTIWVESPYLAPQYRPKASVGDLGRIDAAGYLYLLGRKHGLINTGGVKVIPEQVEDILLQCPGVAEAVVSGVEDPIRGQKVCAWLVKSKASLKSCDVLAFCRRKMLKHCCPQKIIFVDAMPLTANGKIDKIRLRREI</sequence>
<dbReference type="Proteomes" id="UP000076268">
    <property type="component" value="Unassembled WGS sequence"/>
</dbReference>
<dbReference type="Pfam" id="PF13193">
    <property type="entry name" value="AMP-binding_C"/>
    <property type="match status" value="1"/>
</dbReference>
<evidence type="ECO:0000313" key="5">
    <source>
        <dbReference type="EMBL" id="KYZ75618.1"/>
    </source>
</evidence>
<evidence type="ECO:0000259" key="4">
    <source>
        <dbReference type="Pfam" id="PF13193"/>
    </source>
</evidence>
<dbReference type="GO" id="GO:0006631">
    <property type="term" value="P:fatty acid metabolic process"/>
    <property type="evidence" value="ECO:0007669"/>
    <property type="project" value="TreeGrafter"/>
</dbReference>
<dbReference type="InterPro" id="IPR042099">
    <property type="entry name" value="ANL_N_sf"/>
</dbReference>
<accession>A0A154BQ34</accession>
<comment type="similarity">
    <text evidence="1">Belongs to the ATP-dependent AMP-binding enzyme family.</text>
</comment>
<feature type="domain" description="AMP-binding enzyme C-terminal" evidence="4">
    <location>
        <begin position="356"/>
        <end position="430"/>
    </location>
</feature>
<dbReference type="EMBL" id="LSGP01000023">
    <property type="protein sequence ID" value="KYZ75618.1"/>
    <property type="molecule type" value="Genomic_DNA"/>
</dbReference>
<evidence type="ECO:0000256" key="1">
    <source>
        <dbReference type="ARBA" id="ARBA00006432"/>
    </source>
</evidence>
<dbReference type="AlphaFoldDB" id="A0A154BQ34"/>
<dbReference type="Pfam" id="PF00501">
    <property type="entry name" value="AMP-binding"/>
    <property type="match status" value="2"/>
</dbReference>
<dbReference type="InterPro" id="IPR045851">
    <property type="entry name" value="AMP-bd_C_sf"/>
</dbReference>
<evidence type="ECO:0000259" key="3">
    <source>
        <dbReference type="Pfam" id="PF00501"/>
    </source>
</evidence>
<dbReference type="SUPFAM" id="SSF56801">
    <property type="entry name" value="Acetyl-CoA synthetase-like"/>
    <property type="match status" value="1"/>
</dbReference>
<dbReference type="InterPro" id="IPR000873">
    <property type="entry name" value="AMP-dep_synth/lig_dom"/>
</dbReference>
<name>A0A154BQ34_ANASB</name>
<reference evidence="5 6" key="1">
    <citation type="submission" date="2016-02" db="EMBL/GenBank/DDBJ databases">
        <title>Anaerosporomusa subterraneum gen. nov., sp. nov., a spore-forming obligate anaerobe isolated from saprolite.</title>
        <authorList>
            <person name="Choi J.K."/>
            <person name="Shah M."/>
            <person name="Yee N."/>
        </authorList>
    </citation>
    <scope>NUCLEOTIDE SEQUENCE [LARGE SCALE GENOMIC DNA]</scope>
    <source>
        <strain evidence="5 6">RU4</strain>
    </source>
</reference>
<gene>
    <name evidence="5" type="ORF">AXX12_12685</name>
</gene>
<feature type="domain" description="AMP-dependent synthetase/ligase" evidence="3">
    <location>
        <begin position="116"/>
        <end position="316"/>
    </location>
</feature>
<feature type="domain" description="AMP-dependent synthetase/ligase" evidence="3">
    <location>
        <begin position="14"/>
        <end position="103"/>
    </location>
</feature>
<dbReference type="Gene3D" id="3.40.50.12780">
    <property type="entry name" value="N-terminal domain of ligase-like"/>
    <property type="match status" value="1"/>
</dbReference>
<proteinExistence type="inferred from homology"/>
<dbReference type="PANTHER" id="PTHR43201:SF5">
    <property type="entry name" value="MEDIUM-CHAIN ACYL-COA LIGASE ACSF2, MITOCHONDRIAL"/>
    <property type="match status" value="1"/>
</dbReference>
<protein>
    <submittedName>
        <fullName evidence="5">AMP-dependent synthetase</fullName>
    </submittedName>
</protein>
<dbReference type="Gene3D" id="3.30.300.30">
    <property type="match status" value="1"/>
</dbReference>
<organism evidence="5 6">
    <name type="scientific">Anaerosporomusa subterranea</name>
    <dbReference type="NCBI Taxonomy" id="1794912"/>
    <lineage>
        <taxon>Bacteria</taxon>
        <taxon>Bacillati</taxon>
        <taxon>Bacillota</taxon>
        <taxon>Negativicutes</taxon>
        <taxon>Acetonemataceae</taxon>
        <taxon>Anaerosporomusa</taxon>
    </lineage>
</organism>
<dbReference type="OrthoDB" id="9757771at2"/>
<dbReference type="InterPro" id="IPR025110">
    <property type="entry name" value="AMP-bd_C"/>
</dbReference>
<comment type="caution">
    <text evidence="5">The sequence shown here is derived from an EMBL/GenBank/DDBJ whole genome shotgun (WGS) entry which is preliminary data.</text>
</comment>
<dbReference type="STRING" id="1794912.AXX12_12685"/>